<protein>
    <submittedName>
        <fullName evidence="1">DUF2508 family protein</fullName>
    </submittedName>
</protein>
<evidence type="ECO:0000313" key="2">
    <source>
        <dbReference type="Proteomes" id="UP000285138"/>
    </source>
</evidence>
<reference evidence="1 2" key="1">
    <citation type="submission" date="2018-08" db="EMBL/GenBank/DDBJ databases">
        <title>The metabolism and importance of syntrophic acetate oxidation coupled to methane or sulfide production in haloalkaline environments.</title>
        <authorList>
            <person name="Timmers P.H.A."/>
            <person name="Vavourakis C.D."/>
            <person name="Sorokin D.Y."/>
            <person name="Sinninghe Damste J.S."/>
            <person name="Muyzer G."/>
            <person name="Stams A.J.M."/>
            <person name="Plugge C.M."/>
        </authorList>
    </citation>
    <scope>NUCLEOTIDE SEQUENCE [LARGE SCALE GENOMIC DNA]</scope>
    <source>
        <strain evidence="1">MSAO_Bac1</strain>
    </source>
</reference>
<accession>A0A424Y9W9</accession>
<dbReference type="Pfam" id="PF10704">
    <property type="entry name" value="DUF2508"/>
    <property type="match status" value="1"/>
</dbReference>
<evidence type="ECO:0000313" key="1">
    <source>
        <dbReference type="EMBL" id="RQD73253.1"/>
    </source>
</evidence>
<proteinExistence type="predicted"/>
<dbReference type="AlphaFoldDB" id="A0A424Y9W9"/>
<organism evidence="1 2">
    <name type="scientific">Candidatus Syntrophonatronum acetioxidans</name>
    <dbReference type="NCBI Taxonomy" id="1795816"/>
    <lineage>
        <taxon>Bacteria</taxon>
        <taxon>Bacillati</taxon>
        <taxon>Bacillota</taxon>
        <taxon>Clostridia</taxon>
        <taxon>Eubacteriales</taxon>
        <taxon>Syntrophomonadaceae</taxon>
        <taxon>Candidatus Syntrophonatronum</taxon>
    </lineage>
</organism>
<sequence length="90" mass="10491">MSKIQWVLTSFTSLSSKISPFDNSVSSAKEEELWEIIEQARLEWKRAEEFFNWVEDPELVDHAVYALGAAEKKYTYLLKKARKAGHKKNL</sequence>
<dbReference type="InterPro" id="IPR019644">
    <property type="entry name" value="DUF2508"/>
</dbReference>
<comment type="caution">
    <text evidence="1">The sequence shown here is derived from an EMBL/GenBank/DDBJ whole genome shotgun (WGS) entry which is preliminary data.</text>
</comment>
<gene>
    <name evidence="1" type="ORF">D5R97_09685</name>
</gene>
<name>A0A424Y9W9_9FIRM</name>
<dbReference type="Proteomes" id="UP000285138">
    <property type="component" value="Unassembled WGS sequence"/>
</dbReference>
<dbReference type="EMBL" id="QZAA01000268">
    <property type="protein sequence ID" value="RQD73253.1"/>
    <property type="molecule type" value="Genomic_DNA"/>
</dbReference>